<evidence type="ECO:0000313" key="4">
    <source>
        <dbReference type="Proteomes" id="UP001374579"/>
    </source>
</evidence>
<keyword evidence="2" id="KW-0812">Transmembrane</keyword>
<dbReference type="EMBL" id="JBAMIC010000008">
    <property type="protein sequence ID" value="KAK7104513.1"/>
    <property type="molecule type" value="Genomic_DNA"/>
</dbReference>
<sequence>MVLTQNRWSVRVLIFFIGVSVNLSLVSTQAAQQNSNVSVSSKLGDDFTVAALAVAVVACVGVVCLAVIIACLMSRLRRQERGGMSVSNDIAMVEKAPLPHQNDVRQHGIDQVHKVQRQGSVSVGVGTLRQVTLSLLQDLLLNLYNVSVKKADHNPQRKKSVARKESEQQIVTTTVSDEVQKQLRNGLIKIFPRDTAKVETFLALGQSIMTATTVRQLSDSAFRAMRVCMGVVREWGVASEDYVGVVPTEGQGHVSVAVEDEVNSLLLTWDADKFCSELLTTVSTVCQALRDERRQPTPDEYLAFQLAYHLLDKGQQMTNTKHRPLGSPGFRPHVQTQLALTDSGYGHVLGTTRRSDWLQGVVVHVQHVGSLEGDSDLAPSLFDFGKVRLHVGDAAPTTFFVSRRLGHKGEKLTSEVWEAELSRMVQLTANSISAAFYQGAAACHVSMAGLTTSQAAAFMSQLRPHVHRERHLQTLSAVWDLGTPLTDDYEAEEGVGPEATPTARRTKVIEEPHHIARRAIEITLVGGFDQVTWYSSCDENASTASENPDGITRESSQAQASQSDKSTCVLRSLAASQILSLVHLAHSRGLLTYFTGGVTCADIHPAVLGGVDGVGVGGVGMLHHANTGRNTKERHGPFMEENIPQVLACRDESAITMKGRGAHLLARLDTMFFEGSLASAENAMRSQLFNAIVDEDEGIIKSILTKFQDVMQLRSEFGHPIMGTANRLVSRKTPGLKDVAESAYEWAMFITRLRTLVGRGDESGVCEEYGGEPWHTYRRKYRERPQGPRGYFRQVSFQVALKTDFSFE</sequence>
<feature type="transmembrane region" description="Helical" evidence="2">
    <location>
        <begin position="12"/>
        <end position="31"/>
    </location>
</feature>
<dbReference type="AlphaFoldDB" id="A0AAN9BEE4"/>
<feature type="region of interest" description="Disordered" evidence="1">
    <location>
        <begin position="542"/>
        <end position="563"/>
    </location>
</feature>
<keyword evidence="4" id="KW-1185">Reference proteome</keyword>
<organism evidence="3 4">
    <name type="scientific">Littorina saxatilis</name>
    <dbReference type="NCBI Taxonomy" id="31220"/>
    <lineage>
        <taxon>Eukaryota</taxon>
        <taxon>Metazoa</taxon>
        <taxon>Spiralia</taxon>
        <taxon>Lophotrochozoa</taxon>
        <taxon>Mollusca</taxon>
        <taxon>Gastropoda</taxon>
        <taxon>Caenogastropoda</taxon>
        <taxon>Littorinimorpha</taxon>
        <taxon>Littorinoidea</taxon>
        <taxon>Littorinidae</taxon>
        <taxon>Littorina</taxon>
    </lineage>
</organism>
<proteinExistence type="predicted"/>
<evidence type="ECO:0000313" key="3">
    <source>
        <dbReference type="EMBL" id="KAK7104513.1"/>
    </source>
</evidence>
<protein>
    <submittedName>
        <fullName evidence="3">Uncharacterized protein</fullName>
    </submittedName>
</protein>
<gene>
    <name evidence="3" type="ORF">V1264_019215</name>
</gene>
<evidence type="ECO:0000256" key="1">
    <source>
        <dbReference type="SAM" id="MobiDB-lite"/>
    </source>
</evidence>
<accession>A0AAN9BEE4</accession>
<reference evidence="3 4" key="1">
    <citation type="submission" date="2024-02" db="EMBL/GenBank/DDBJ databases">
        <title>Chromosome-scale genome assembly of the rough periwinkle Littorina saxatilis.</title>
        <authorList>
            <person name="De Jode A."/>
            <person name="Faria R."/>
            <person name="Formenti G."/>
            <person name="Sims Y."/>
            <person name="Smith T.P."/>
            <person name="Tracey A."/>
            <person name="Wood J.M.D."/>
            <person name="Zagrodzka Z.B."/>
            <person name="Johannesson K."/>
            <person name="Butlin R.K."/>
            <person name="Leder E.H."/>
        </authorList>
    </citation>
    <scope>NUCLEOTIDE SEQUENCE [LARGE SCALE GENOMIC DNA]</scope>
    <source>
        <strain evidence="3">Snail1</strain>
        <tissue evidence="3">Muscle</tissue>
    </source>
</reference>
<name>A0AAN9BEE4_9CAEN</name>
<dbReference type="Proteomes" id="UP001374579">
    <property type="component" value="Unassembled WGS sequence"/>
</dbReference>
<comment type="caution">
    <text evidence="3">The sequence shown here is derived from an EMBL/GenBank/DDBJ whole genome shotgun (WGS) entry which is preliminary data.</text>
</comment>
<evidence type="ECO:0000256" key="2">
    <source>
        <dbReference type="SAM" id="Phobius"/>
    </source>
</evidence>
<keyword evidence="2" id="KW-1133">Transmembrane helix</keyword>
<feature type="transmembrane region" description="Helical" evidence="2">
    <location>
        <begin position="51"/>
        <end position="72"/>
    </location>
</feature>
<keyword evidence="2" id="KW-0472">Membrane</keyword>